<dbReference type="Gene3D" id="1.10.10.10">
    <property type="entry name" value="Winged helix-like DNA-binding domain superfamily/Winged helix DNA-binding domain"/>
    <property type="match status" value="1"/>
</dbReference>
<comment type="caution">
    <text evidence="3">The sequence shown here is derived from an EMBL/GenBank/DDBJ whole genome shotgun (WGS) entry which is preliminary data.</text>
</comment>
<dbReference type="SUPFAM" id="SSF46689">
    <property type="entry name" value="Homeodomain-like"/>
    <property type="match status" value="1"/>
</dbReference>
<evidence type="ECO:0000256" key="1">
    <source>
        <dbReference type="SAM" id="Coils"/>
    </source>
</evidence>
<feature type="coiled-coil region" evidence="1">
    <location>
        <begin position="74"/>
        <end position="108"/>
    </location>
</feature>
<keyword evidence="4" id="KW-1185">Reference proteome</keyword>
<dbReference type="RefSeq" id="WP_009165222.1">
    <property type="nucleotide sequence ID" value="NZ_ADFP01000086.1"/>
</dbReference>
<gene>
    <name evidence="3" type="ORF">HMPREF7215_1174</name>
</gene>
<accession>A0ABM9ZTP1</accession>
<dbReference type="EMBL" id="ADFP01000086">
    <property type="protein sequence ID" value="EFB90263.1"/>
    <property type="molecule type" value="Genomic_DNA"/>
</dbReference>
<evidence type="ECO:0000313" key="3">
    <source>
        <dbReference type="EMBL" id="EFB90263.1"/>
    </source>
</evidence>
<organism evidence="3 4">
    <name type="scientific">Pyramidobacter piscolens W5455</name>
    <dbReference type="NCBI Taxonomy" id="352165"/>
    <lineage>
        <taxon>Bacteria</taxon>
        <taxon>Thermotogati</taxon>
        <taxon>Synergistota</taxon>
        <taxon>Synergistia</taxon>
        <taxon>Synergistales</taxon>
        <taxon>Dethiosulfovibrionaceae</taxon>
        <taxon>Pyramidobacter</taxon>
    </lineage>
</organism>
<dbReference type="Proteomes" id="UP000006462">
    <property type="component" value="Unassembled WGS sequence"/>
</dbReference>
<name>A0ABM9ZTP1_9BACT</name>
<reference evidence="3 4" key="1">
    <citation type="submission" date="2009-12" db="EMBL/GenBank/DDBJ databases">
        <authorList>
            <person name="Shrivastava S."/>
            <person name="Madupu R."/>
            <person name="Durkin A.S."/>
            <person name="Torralba M."/>
            <person name="Methe B."/>
            <person name="Sutton G.G."/>
            <person name="Strausberg R.L."/>
            <person name="Nelson K.E."/>
        </authorList>
    </citation>
    <scope>NUCLEOTIDE SEQUENCE [LARGE SCALE GENOMIC DNA]</scope>
    <source>
        <strain evidence="3 4">W5455</strain>
    </source>
</reference>
<evidence type="ECO:0000259" key="2">
    <source>
        <dbReference type="Pfam" id="PF13518"/>
    </source>
</evidence>
<keyword evidence="1" id="KW-0175">Coiled coil</keyword>
<dbReference type="Pfam" id="PF13518">
    <property type="entry name" value="HTH_28"/>
    <property type="match status" value="1"/>
</dbReference>
<feature type="domain" description="Insertion element IS150 protein InsJ-like helix-turn-helix" evidence="2">
    <location>
        <begin position="11"/>
        <end position="60"/>
    </location>
</feature>
<protein>
    <submittedName>
        <fullName evidence="3">Transposase</fullName>
    </submittedName>
</protein>
<evidence type="ECO:0000313" key="4">
    <source>
        <dbReference type="Proteomes" id="UP000006462"/>
    </source>
</evidence>
<proteinExistence type="predicted"/>
<dbReference type="InterPro" id="IPR055247">
    <property type="entry name" value="InsJ-like_HTH"/>
</dbReference>
<dbReference type="InterPro" id="IPR009057">
    <property type="entry name" value="Homeodomain-like_sf"/>
</dbReference>
<sequence>MSGVKQTSKEQRLEIVNYCIDHGADYLQAIRKYGVSYGQVYSWVSKFRKYGERGLDDLRGTGRSHKESPPMGELERLKVENRCLKASIRNLKAERRMLKKHVKYLERKETSSCE</sequence>
<dbReference type="InterPro" id="IPR036388">
    <property type="entry name" value="WH-like_DNA-bd_sf"/>
</dbReference>